<dbReference type="InterPro" id="IPR009075">
    <property type="entry name" value="AcylCo_DH/oxidase_C"/>
</dbReference>
<dbReference type="RefSeq" id="WP_269331781.1">
    <property type="nucleotide sequence ID" value="NZ_JAMZFT010000001.1"/>
</dbReference>
<dbReference type="PANTHER" id="PTHR43884:SF20">
    <property type="entry name" value="ACYL-COA DEHYDROGENASE FADE28"/>
    <property type="match status" value="1"/>
</dbReference>
<feature type="domain" description="Acyl-CoA dehydrogenase/oxidase N-terminal" evidence="9">
    <location>
        <begin position="6"/>
        <end position="118"/>
    </location>
</feature>
<reference evidence="10" key="1">
    <citation type="submission" date="2022-06" db="EMBL/GenBank/DDBJ databases">
        <title>Isolation and Genomics of Futiania mangrovii gen. nov., sp. nov., a Rare and Metabolically-versatile member in the Class Alphaproteobacteria.</title>
        <authorList>
            <person name="Liu L."/>
            <person name="Huang W.-C."/>
            <person name="Pan J."/>
            <person name="Li J."/>
            <person name="Huang Y."/>
            <person name="Du H."/>
            <person name="Liu Y."/>
            <person name="Li M."/>
        </authorList>
    </citation>
    <scope>NUCLEOTIDE SEQUENCE</scope>
    <source>
        <strain evidence="10">FT118</strain>
    </source>
</reference>
<dbReference type="PANTHER" id="PTHR43884">
    <property type="entry name" value="ACYL-COA DEHYDROGENASE"/>
    <property type="match status" value="1"/>
</dbReference>
<dbReference type="Gene3D" id="2.40.110.10">
    <property type="entry name" value="Butyryl-CoA Dehydrogenase, subunit A, domain 2"/>
    <property type="match status" value="1"/>
</dbReference>
<feature type="domain" description="Acyl-CoA dehydrogenase/oxidase C-terminal" evidence="7">
    <location>
        <begin position="238"/>
        <end position="370"/>
    </location>
</feature>
<dbReference type="Pfam" id="PF02771">
    <property type="entry name" value="Acyl-CoA_dh_N"/>
    <property type="match status" value="1"/>
</dbReference>
<dbReference type="InterPro" id="IPR046373">
    <property type="entry name" value="Acyl-CoA_Oxase/DH_mid-dom_sf"/>
</dbReference>
<proteinExistence type="inferred from homology"/>
<dbReference type="GO" id="GO:0050660">
    <property type="term" value="F:flavin adenine dinucleotide binding"/>
    <property type="evidence" value="ECO:0007669"/>
    <property type="project" value="InterPro"/>
</dbReference>
<dbReference type="InterPro" id="IPR036250">
    <property type="entry name" value="AcylCo_DH-like_C"/>
</dbReference>
<feature type="domain" description="Acyl-CoA oxidase/dehydrogenase middle" evidence="8">
    <location>
        <begin position="131"/>
        <end position="213"/>
    </location>
</feature>
<accession>A0A9J6P8B3</accession>
<evidence type="ECO:0000259" key="9">
    <source>
        <dbReference type="Pfam" id="PF02771"/>
    </source>
</evidence>
<evidence type="ECO:0000256" key="2">
    <source>
        <dbReference type="ARBA" id="ARBA00009347"/>
    </source>
</evidence>
<dbReference type="InterPro" id="IPR006091">
    <property type="entry name" value="Acyl-CoA_Oxase/DH_mid-dom"/>
</dbReference>
<keyword evidence="11" id="KW-1185">Reference proteome</keyword>
<comment type="similarity">
    <text evidence="2 6">Belongs to the acyl-CoA dehydrogenase family.</text>
</comment>
<comment type="cofactor">
    <cofactor evidence="1 6">
        <name>FAD</name>
        <dbReference type="ChEBI" id="CHEBI:57692"/>
    </cofactor>
</comment>
<evidence type="ECO:0000259" key="7">
    <source>
        <dbReference type="Pfam" id="PF00441"/>
    </source>
</evidence>
<evidence type="ECO:0000256" key="1">
    <source>
        <dbReference type="ARBA" id="ARBA00001974"/>
    </source>
</evidence>
<keyword evidence="4 6" id="KW-0274">FAD</keyword>
<dbReference type="CDD" id="cd00567">
    <property type="entry name" value="ACAD"/>
    <property type="match status" value="1"/>
</dbReference>
<dbReference type="Pfam" id="PF00441">
    <property type="entry name" value="Acyl-CoA_dh_1"/>
    <property type="match status" value="1"/>
</dbReference>
<evidence type="ECO:0000256" key="5">
    <source>
        <dbReference type="ARBA" id="ARBA00023002"/>
    </source>
</evidence>
<protein>
    <submittedName>
        <fullName evidence="10">Acyl-CoA dehydrogenase family protein</fullName>
    </submittedName>
</protein>
<dbReference type="GO" id="GO:0003995">
    <property type="term" value="F:acyl-CoA dehydrogenase activity"/>
    <property type="evidence" value="ECO:0007669"/>
    <property type="project" value="TreeGrafter"/>
</dbReference>
<dbReference type="Pfam" id="PF02770">
    <property type="entry name" value="Acyl-CoA_dh_M"/>
    <property type="match status" value="1"/>
</dbReference>
<sequence length="382" mass="40461">MDFSFTEEQEMLRESLSRMLADAYSFDVRRKIVASEEGFSREIWGKLAELGVFAMPFAEEDGGLGGGAVDTMVVMEELGRALVIEPYLATVVLAGGLLRHAGSAEQRAAHIGAIVGGEGVYTAGLYEAAGRFDPFHVAAKAEKTGDGYRLTGEKTFVPFGGAADHLIVSARVSGATADRDGIGLFLVPASAAGLTRRPYRTVDGARAAEVRLDGVEVGADAVLGTPGKAADVIAAVVDEATAAVCGEAVGVMTRLHELTLDYAKERKQFGQPISRFQVIQHQLVEMMIAKEEAISTTYMGTLKLGGNAGERARAVSAAKAMAGKSGRALGQTAIQVHGGMGMTWEMTAPHYFKRLTAIEQAFGDTEWHLKRFSSAGRTKAAA</sequence>
<evidence type="ECO:0000313" key="10">
    <source>
        <dbReference type="EMBL" id="MCP1335852.1"/>
    </source>
</evidence>
<keyword evidence="3 6" id="KW-0285">Flavoprotein</keyword>
<dbReference type="InterPro" id="IPR013786">
    <property type="entry name" value="AcylCoA_DH/ox_N"/>
</dbReference>
<organism evidence="10 11">
    <name type="scientific">Futiania mangrovi</name>
    <dbReference type="NCBI Taxonomy" id="2959716"/>
    <lineage>
        <taxon>Bacteria</taxon>
        <taxon>Pseudomonadati</taxon>
        <taxon>Pseudomonadota</taxon>
        <taxon>Alphaproteobacteria</taxon>
        <taxon>Futianiales</taxon>
        <taxon>Futianiaceae</taxon>
        <taxon>Futiania</taxon>
    </lineage>
</organism>
<dbReference type="InterPro" id="IPR009100">
    <property type="entry name" value="AcylCoA_DH/oxidase_NM_dom_sf"/>
</dbReference>
<evidence type="ECO:0000313" key="11">
    <source>
        <dbReference type="Proteomes" id="UP001055804"/>
    </source>
</evidence>
<evidence type="ECO:0000259" key="8">
    <source>
        <dbReference type="Pfam" id="PF02770"/>
    </source>
</evidence>
<dbReference type="AlphaFoldDB" id="A0A9J6P8B3"/>
<dbReference type="SUPFAM" id="SSF56645">
    <property type="entry name" value="Acyl-CoA dehydrogenase NM domain-like"/>
    <property type="match status" value="1"/>
</dbReference>
<dbReference type="SUPFAM" id="SSF47203">
    <property type="entry name" value="Acyl-CoA dehydrogenase C-terminal domain-like"/>
    <property type="match status" value="1"/>
</dbReference>
<evidence type="ECO:0000256" key="4">
    <source>
        <dbReference type="ARBA" id="ARBA00022827"/>
    </source>
</evidence>
<evidence type="ECO:0000256" key="3">
    <source>
        <dbReference type="ARBA" id="ARBA00022630"/>
    </source>
</evidence>
<dbReference type="Gene3D" id="1.10.540.10">
    <property type="entry name" value="Acyl-CoA dehydrogenase/oxidase, N-terminal domain"/>
    <property type="match status" value="1"/>
</dbReference>
<gene>
    <name evidence="10" type="ORF">NJQ99_05475</name>
</gene>
<dbReference type="Gene3D" id="1.20.140.10">
    <property type="entry name" value="Butyryl-CoA Dehydrogenase, subunit A, domain 3"/>
    <property type="match status" value="1"/>
</dbReference>
<dbReference type="EMBL" id="JAMZFT010000001">
    <property type="protein sequence ID" value="MCP1335852.1"/>
    <property type="molecule type" value="Genomic_DNA"/>
</dbReference>
<evidence type="ECO:0000256" key="6">
    <source>
        <dbReference type="RuleBase" id="RU362125"/>
    </source>
</evidence>
<name>A0A9J6P8B3_9PROT</name>
<dbReference type="Proteomes" id="UP001055804">
    <property type="component" value="Unassembled WGS sequence"/>
</dbReference>
<comment type="caution">
    <text evidence="10">The sequence shown here is derived from an EMBL/GenBank/DDBJ whole genome shotgun (WGS) entry which is preliminary data.</text>
</comment>
<dbReference type="InterPro" id="IPR037069">
    <property type="entry name" value="AcylCoA_DH/ox_N_sf"/>
</dbReference>
<keyword evidence="5 6" id="KW-0560">Oxidoreductase</keyword>